<sequence>MTDVLSQGEIDSLLSAISTGEMDANELRKEIDENKIMTYDFRRAVRFSKDQIRSLTRIHENFARLLTTALAARLRTFVQISVASVEQLSYEEFIRSIPKMTLLNVFDAKPLTGRLLIEINPQIGYSMLDRILGGEGLSYNKIENLTEIETRILSQMTQYILDCFEQAWSSVIEIEPVLEHLEINPQFMQMVAPNETVVVISLSATIGETTGMINVCLPYVVFEEILPKLSRHYWMEKTNKSRHEGEEQRLESSVRQANLTFQALLGHSQISVEELLHLRQDDVIELSQPVNDPFVAYVGGEPKYFVQAGKKKKRLAVQVIEKIKEAEEDR</sequence>
<dbReference type="NCBIfam" id="TIGR01397">
    <property type="entry name" value="fliM_switch"/>
    <property type="match status" value="1"/>
</dbReference>
<dbReference type="PIRSF" id="PIRSF002888">
    <property type="entry name" value="FliM"/>
    <property type="match status" value="1"/>
</dbReference>
<organism evidence="12 13">
    <name type="scientific">Geomicrobium halophilum</name>
    <dbReference type="NCBI Taxonomy" id="549000"/>
    <lineage>
        <taxon>Bacteria</taxon>
        <taxon>Bacillati</taxon>
        <taxon>Bacillota</taxon>
        <taxon>Bacilli</taxon>
        <taxon>Bacillales</taxon>
        <taxon>Geomicrobium</taxon>
    </lineage>
</organism>
<dbReference type="InterPro" id="IPR028976">
    <property type="entry name" value="CheC-like_sf"/>
</dbReference>
<dbReference type="Gene3D" id="2.30.330.10">
    <property type="entry name" value="SpoA-like"/>
    <property type="match status" value="1"/>
</dbReference>
<dbReference type="RefSeq" id="WP_184403188.1">
    <property type="nucleotide sequence ID" value="NZ_JACHHJ010000001.1"/>
</dbReference>
<proteinExistence type="inferred from homology"/>
<keyword evidence="7" id="KW-0283">Flagellar rotation</keyword>
<dbReference type="PRINTS" id="PR00955">
    <property type="entry name" value="FLGMOTORFLIM"/>
</dbReference>
<keyword evidence="12" id="KW-0966">Cell projection</keyword>
<evidence type="ECO:0000256" key="2">
    <source>
        <dbReference type="ARBA" id="ARBA00004202"/>
    </source>
</evidence>
<dbReference type="GO" id="GO:0009425">
    <property type="term" value="C:bacterial-type flagellum basal body"/>
    <property type="evidence" value="ECO:0007669"/>
    <property type="project" value="UniProtKB-SubCell"/>
</dbReference>
<evidence type="ECO:0000256" key="1">
    <source>
        <dbReference type="ARBA" id="ARBA00004117"/>
    </source>
</evidence>
<dbReference type="InterPro" id="IPR001543">
    <property type="entry name" value="FliN-like_C"/>
</dbReference>
<dbReference type="CDD" id="cd17908">
    <property type="entry name" value="FliM"/>
    <property type="match status" value="1"/>
</dbReference>
<dbReference type="Pfam" id="PF02154">
    <property type="entry name" value="FliM"/>
    <property type="match status" value="1"/>
</dbReference>
<evidence type="ECO:0000256" key="3">
    <source>
        <dbReference type="ARBA" id="ARBA00011049"/>
    </source>
</evidence>
<dbReference type="PANTHER" id="PTHR30034:SF6">
    <property type="entry name" value="YOP PROTEINS TRANSLOCATION PROTEIN Q"/>
    <property type="match status" value="1"/>
</dbReference>
<reference evidence="12 13" key="1">
    <citation type="submission" date="2020-08" db="EMBL/GenBank/DDBJ databases">
        <title>Genomic Encyclopedia of Type Strains, Phase IV (KMG-IV): sequencing the most valuable type-strain genomes for metagenomic binning, comparative biology and taxonomic classification.</title>
        <authorList>
            <person name="Goeker M."/>
        </authorList>
    </citation>
    <scope>NUCLEOTIDE SEQUENCE [LARGE SCALE GENOMIC DNA]</scope>
    <source>
        <strain evidence="12 13">DSM 21769</strain>
    </source>
</reference>
<evidence type="ECO:0000259" key="11">
    <source>
        <dbReference type="Pfam" id="PF01052"/>
    </source>
</evidence>
<keyword evidence="5" id="KW-1003">Cell membrane</keyword>
<evidence type="ECO:0000256" key="4">
    <source>
        <dbReference type="ARBA" id="ARBA00021898"/>
    </source>
</evidence>
<feature type="domain" description="Flagellar motor switch protein FliN-like C-terminal" evidence="11">
    <location>
        <begin position="254"/>
        <end position="323"/>
    </location>
</feature>
<evidence type="ECO:0000313" key="13">
    <source>
        <dbReference type="Proteomes" id="UP000568839"/>
    </source>
</evidence>
<dbReference type="Proteomes" id="UP000568839">
    <property type="component" value="Unassembled WGS sequence"/>
</dbReference>
<dbReference type="AlphaFoldDB" id="A0A841PYA8"/>
<keyword evidence="8" id="KW-0472">Membrane</keyword>
<comment type="subcellular location">
    <subcellularLocation>
        <location evidence="1">Bacterial flagellum basal body</location>
    </subcellularLocation>
    <subcellularLocation>
        <location evidence="2">Cell membrane</location>
        <topology evidence="2">Peripheral membrane protein</topology>
    </subcellularLocation>
</comment>
<dbReference type="GO" id="GO:0071978">
    <property type="term" value="P:bacterial-type flagellum-dependent swarming motility"/>
    <property type="evidence" value="ECO:0007669"/>
    <property type="project" value="TreeGrafter"/>
</dbReference>
<dbReference type="SUPFAM" id="SSF103039">
    <property type="entry name" value="CheC-like"/>
    <property type="match status" value="1"/>
</dbReference>
<evidence type="ECO:0000256" key="8">
    <source>
        <dbReference type="ARBA" id="ARBA00023136"/>
    </source>
</evidence>
<dbReference type="GO" id="GO:0050918">
    <property type="term" value="P:positive chemotaxis"/>
    <property type="evidence" value="ECO:0007669"/>
    <property type="project" value="TreeGrafter"/>
</dbReference>
<keyword evidence="6" id="KW-0145">Chemotaxis</keyword>
<evidence type="ECO:0000313" key="12">
    <source>
        <dbReference type="EMBL" id="MBB6449292.1"/>
    </source>
</evidence>
<dbReference type="InterPro" id="IPR036429">
    <property type="entry name" value="SpoA-like_sf"/>
</dbReference>
<protein>
    <recommendedName>
        <fullName evidence="4 10">Flagellar motor switch protein FliM</fullName>
    </recommendedName>
</protein>
<dbReference type="InterPro" id="IPR001689">
    <property type="entry name" value="Flag_FliM"/>
</dbReference>
<dbReference type="GO" id="GO:0003774">
    <property type="term" value="F:cytoskeletal motor activity"/>
    <property type="evidence" value="ECO:0007669"/>
    <property type="project" value="InterPro"/>
</dbReference>
<keyword evidence="12" id="KW-0969">Cilium</keyword>
<keyword evidence="13" id="KW-1185">Reference proteome</keyword>
<name>A0A841PYA8_9BACL</name>
<dbReference type="SUPFAM" id="SSF101801">
    <property type="entry name" value="Surface presentation of antigens (SPOA)"/>
    <property type="match status" value="1"/>
</dbReference>
<dbReference type="EMBL" id="JACHHJ010000001">
    <property type="protein sequence ID" value="MBB6449292.1"/>
    <property type="molecule type" value="Genomic_DNA"/>
</dbReference>
<keyword evidence="9" id="KW-0975">Bacterial flagellum</keyword>
<dbReference type="Pfam" id="PF01052">
    <property type="entry name" value="FliMN_C"/>
    <property type="match status" value="1"/>
</dbReference>
<comment type="similarity">
    <text evidence="3">Belongs to the FliM family.</text>
</comment>
<evidence type="ECO:0000256" key="7">
    <source>
        <dbReference type="ARBA" id="ARBA00022779"/>
    </source>
</evidence>
<comment type="caution">
    <text evidence="12">The sequence shown here is derived from an EMBL/GenBank/DDBJ whole genome shotgun (WGS) entry which is preliminary data.</text>
</comment>
<evidence type="ECO:0000256" key="9">
    <source>
        <dbReference type="ARBA" id="ARBA00023143"/>
    </source>
</evidence>
<keyword evidence="12" id="KW-0282">Flagellum</keyword>
<gene>
    <name evidence="12" type="ORF">HNR44_001241</name>
</gene>
<dbReference type="GO" id="GO:0005886">
    <property type="term" value="C:plasma membrane"/>
    <property type="evidence" value="ECO:0007669"/>
    <property type="project" value="UniProtKB-SubCell"/>
</dbReference>
<evidence type="ECO:0000256" key="5">
    <source>
        <dbReference type="ARBA" id="ARBA00022475"/>
    </source>
</evidence>
<accession>A0A841PYA8</accession>
<dbReference type="PANTHER" id="PTHR30034">
    <property type="entry name" value="FLAGELLAR MOTOR SWITCH PROTEIN FLIM"/>
    <property type="match status" value="1"/>
</dbReference>
<dbReference type="Gene3D" id="3.40.1550.10">
    <property type="entry name" value="CheC-like"/>
    <property type="match status" value="1"/>
</dbReference>
<evidence type="ECO:0000256" key="6">
    <source>
        <dbReference type="ARBA" id="ARBA00022500"/>
    </source>
</evidence>
<evidence type="ECO:0000256" key="10">
    <source>
        <dbReference type="NCBIfam" id="TIGR01397"/>
    </source>
</evidence>